<organism evidence="1 2">
    <name type="scientific">Phytophthora infestans</name>
    <name type="common">Potato late blight agent</name>
    <name type="synonym">Botrytis infestans</name>
    <dbReference type="NCBI Taxonomy" id="4787"/>
    <lineage>
        <taxon>Eukaryota</taxon>
        <taxon>Sar</taxon>
        <taxon>Stramenopiles</taxon>
        <taxon>Oomycota</taxon>
        <taxon>Peronosporomycetes</taxon>
        <taxon>Peronosporales</taxon>
        <taxon>Peronosporaceae</taxon>
        <taxon>Phytophthora</taxon>
    </lineage>
</organism>
<comment type="caution">
    <text evidence="1">The sequence shown here is derived from an EMBL/GenBank/DDBJ whole genome shotgun (WGS) entry which is preliminary data.</text>
</comment>
<name>A0A833WXA4_PHYIN</name>
<dbReference type="AlphaFoldDB" id="A0A833WXA4"/>
<dbReference type="EMBL" id="WSZM01000132">
    <property type="protein sequence ID" value="KAF4041076.1"/>
    <property type="molecule type" value="Genomic_DNA"/>
</dbReference>
<evidence type="ECO:0000313" key="2">
    <source>
        <dbReference type="Proteomes" id="UP000602510"/>
    </source>
</evidence>
<proteinExistence type="predicted"/>
<protein>
    <submittedName>
        <fullName evidence="1">Uncharacterized protein</fullName>
    </submittedName>
</protein>
<keyword evidence="2" id="KW-1185">Reference proteome</keyword>
<evidence type="ECO:0000313" key="1">
    <source>
        <dbReference type="EMBL" id="KAF4041076.1"/>
    </source>
</evidence>
<sequence>MVSRICSTPLWRKRMDDDTKISVIAVVANWNGPGRENAATVELMRHVKRKFESLSWWRCEVSLRLAPEQL</sequence>
<dbReference type="Proteomes" id="UP000602510">
    <property type="component" value="Unassembled WGS sequence"/>
</dbReference>
<reference evidence="1" key="1">
    <citation type="submission" date="2020-04" db="EMBL/GenBank/DDBJ databases">
        <title>Hybrid Assembly of Korean Phytophthora infestans isolates.</title>
        <authorList>
            <person name="Prokchorchik M."/>
            <person name="Lee Y."/>
            <person name="Seo J."/>
            <person name="Cho J.-H."/>
            <person name="Park Y.-E."/>
            <person name="Jang D.-C."/>
            <person name="Im J.-S."/>
            <person name="Choi J.-G."/>
            <person name="Park H.-J."/>
            <person name="Lee G.-B."/>
            <person name="Lee Y.-G."/>
            <person name="Hong S.-Y."/>
            <person name="Cho K."/>
            <person name="Sohn K.H."/>
        </authorList>
    </citation>
    <scope>NUCLEOTIDE SEQUENCE</scope>
    <source>
        <strain evidence="1">KR_1_A1</strain>
    </source>
</reference>
<accession>A0A833WXA4</accession>
<gene>
    <name evidence="1" type="ORF">GN244_ATG06743</name>
</gene>